<feature type="signal peptide" evidence="1">
    <location>
        <begin position="1"/>
        <end position="24"/>
    </location>
</feature>
<dbReference type="RefSeq" id="WP_090868950.1">
    <property type="nucleotide sequence ID" value="NZ_FNYE01000018.1"/>
</dbReference>
<protein>
    <recommendedName>
        <fullName evidence="2">DUF2846 domain-containing protein</fullName>
    </recommendedName>
</protein>
<evidence type="ECO:0000313" key="3">
    <source>
        <dbReference type="EMBL" id="SEJ78061.1"/>
    </source>
</evidence>
<dbReference type="PROSITE" id="PS51257">
    <property type="entry name" value="PROKAR_LIPOPROTEIN"/>
    <property type="match status" value="1"/>
</dbReference>
<feature type="chain" id="PRO_5011508317" description="DUF2846 domain-containing protein" evidence="1">
    <location>
        <begin position="25"/>
        <end position="152"/>
    </location>
</feature>
<dbReference type="InterPro" id="IPR016596">
    <property type="entry name" value="UCP012335"/>
</dbReference>
<dbReference type="Pfam" id="PF11008">
    <property type="entry name" value="DUF2846"/>
    <property type="match status" value="1"/>
</dbReference>
<evidence type="ECO:0000313" key="4">
    <source>
        <dbReference type="Proteomes" id="UP000198866"/>
    </source>
</evidence>
<sequence>MIKLSRVLIAASAAALLATGCASGPEFKDVASSIPTIKESQGRIYFYRSNSLIGAALQPDINLNDQAVGKSKPGGFFYVDEPAGDYVVSTTTETKKTLSFKLEAGETKYVKTSVGLGLLVGRIIPSLESSEVANKDLEGLHYIGTPTTAASK</sequence>
<feature type="domain" description="DUF2846" evidence="2">
    <location>
        <begin position="39"/>
        <end position="114"/>
    </location>
</feature>
<proteinExistence type="predicted"/>
<reference evidence="4" key="1">
    <citation type="submission" date="2016-10" db="EMBL/GenBank/DDBJ databases">
        <authorList>
            <person name="Varghese N."/>
            <person name="Submissions S."/>
        </authorList>
    </citation>
    <scope>NUCLEOTIDE SEQUENCE [LARGE SCALE GENOMIC DNA]</scope>
    <source>
        <strain evidence="4">LMG 26031</strain>
    </source>
</reference>
<dbReference type="Proteomes" id="UP000198866">
    <property type="component" value="Unassembled WGS sequence"/>
</dbReference>
<dbReference type="AlphaFoldDB" id="A0A1H7BKB5"/>
<dbReference type="STRING" id="667676.SAMN05192539_101837"/>
<organism evidence="3 4">
    <name type="scientific">Paraburkholderia diazotrophica</name>
    <dbReference type="NCBI Taxonomy" id="667676"/>
    <lineage>
        <taxon>Bacteria</taxon>
        <taxon>Pseudomonadati</taxon>
        <taxon>Pseudomonadota</taxon>
        <taxon>Betaproteobacteria</taxon>
        <taxon>Burkholderiales</taxon>
        <taxon>Burkholderiaceae</taxon>
        <taxon>Paraburkholderia</taxon>
    </lineage>
</organism>
<dbReference type="InterPro" id="IPR022548">
    <property type="entry name" value="DUF2846"/>
</dbReference>
<evidence type="ECO:0000259" key="2">
    <source>
        <dbReference type="Pfam" id="PF11008"/>
    </source>
</evidence>
<dbReference type="PIRSF" id="PIRSF012335">
    <property type="entry name" value="UCP012335"/>
    <property type="match status" value="1"/>
</dbReference>
<keyword evidence="1" id="KW-0732">Signal</keyword>
<name>A0A1H7BKB5_9BURK</name>
<gene>
    <name evidence="3" type="ORF">SAMN05192539_101837</name>
</gene>
<dbReference type="EMBL" id="FNYE01000018">
    <property type="protein sequence ID" value="SEJ78061.1"/>
    <property type="molecule type" value="Genomic_DNA"/>
</dbReference>
<evidence type="ECO:0000256" key="1">
    <source>
        <dbReference type="SAM" id="SignalP"/>
    </source>
</evidence>
<accession>A0A1H7BKB5</accession>
<keyword evidence="4" id="KW-1185">Reference proteome</keyword>
<dbReference type="OrthoDB" id="8775745at2"/>